<dbReference type="Gene3D" id="2.60.200.20">
    <property type="match status" value="1"/>
</dbReference>
<feature type="compositionally biased region" description="Acidic residues" evidence="2">
    <location>
        <begin position="347"/>
        <end position="371"/>
    </location>
</feature>
<dbReference type="EMBL" id="JAOPGA020001391">
    <property type="protein sequence ID" value="KAL0487998.1"/>
    <property type="molecule type" value="Genomic_DNA"/>
</dbReference>
<feature type="region of interest" description="Disordered" evidence="2">
    <location>
        <begin position="123"/>
        <end position="206"/>
    </location>
</feature>
<evidence type="ECO:0000256" key="2">
    <source>
        <dbReference type="SAM" id="MobiDB-lite"/>
    </source>
</evidence>
<dbReference type="AlphaFoldDB" id="A0AAW2ZDW4"/>
<sequence length="673" mass="76939">MHTDAPKPRRIYGHLLVKNDSGEQKLDIYKEGLMIGSDENVSDFVIKNVGLGVVNARHAEIFIQLHSHKISVRRAEGAMDSTLLVNGRAIQSVELKNNDEITIGVHPSITTFTLTYPTKRELSGDSSAVELTPVKKKEIRQDTPFPTKRFETSLPGSTPLKLRKRGRALTEQQEQESEDQKTKKIKTSEDSVESFESQEVSTTHSDYVNVNSEVSEEIADALGLDQPVTENESSLLYNADDVKTSSINEQIQEEATQEDLQQDVEEKYIDEYLANDSREVAAVEINFEDDDATMEDYLEDDEKVLSQPIENESEKVDTIEDVPTSEEIQVSDKVDVDYVNTQKQDVSEELSDEDNEDMPLDYQNEDSIVDEEASRLSSDVDDVDSNESEDEEPTEPPVMKLSSSSAPDPMVVEPTLTQQQQEQHLKKLENSLSSLQHEHDALVAKAKLYEEELVDLQEHVLDLERQKTEQSDYSQKLKEKISSLKRDKAQLQQDIKTVETELDNVESQLTDLEETHQNELDSNEKTTKGLRDEIELLKKSHSTRESDLTKRITNLNQKLLNMETSQTNLKADLEKEKKGFQQIEQEYISELSRQKQELKKQYEEHCLLEKQLYEQIAALKDRHEDDLDRVVENDAKLHRYNLERQSLKERLSLLESEVNAQEAQEPKSSCNIL</sequence>
<evidence type="ECO:0000256" key="1">
    <source>
        <dbReference type="SAM" id="Coils"/>
    </source>
</evidence>
<keyword evidence="3" id="KW-0416">Keratin</keyword>
<dbReference type="InterPro" id="IPR008984">
    <property type="entry name" value="SMAD_FHA_dom_sf"/>
</dbReference>
<organism evidence="3 4">
    <name type="scientific">Acrasis kona</name>
    <dbReference type="NCBI Taxonomy" id="1008807"/>
    <lineage>
        <taxon>Eukaryota</taxon>
        <taxon>Discoba</taxon>
        <taxon>Heterolobosea</taxon>
        <taxon>Tetramitia</taxon>
        <taxon>Eutetramitia</taxon>
        <taxon>Acrasidae</taxon>
        <taxon>Acrasis</taxon>
    </lineage>
</organism>
<feature type="coiled-coil region" evidence="1">
    <location>
        <begin position="566"/>
        <end position="608"/>
    </location>
</feature>
<feature type="compositionally biased region" description="Acidic residues" evidence="2">
    <location>
        <begin position="379"/>
        <end position="394"/>
    </location>
</feature>
<reference evidence="3 4" key="1">
    <citation type="submission" date="2024-03" db="EMBL/GenBank/DDBJ databases">
        <title>The Acrasis kona genome and developmental transcriptomes reveal deep origins of eukaryotic multicellular pathways.</title>
        <authorList>
            <person name="Sheikh S."/>
            <person name="Fu C.-J."/>
            <person name="Brown M.W."/>
            <person name="Baldauf S.L."/>
        </authorList>
    </citation>
    <scope>NUCLEOTIDE SEQUENCE [LARGE SCALE GENOMIC DNA]</scope>
    <source>
        <strain evidence="3 4">ATCC MYA-3509</strain>
    </source>
</reference>
<feature type="compositionally biased region" description="Basic and acidic residues" evidence="2">
    <location>
        <begin position="178"/>
        <end position="189"/>
    </location>
</feature>
<dbReference type="Proteomes" id="UP001431209">
    <property type="component" value="Unassembled WGS sequence"/>
</dbReference>
<name>A0AAW2ZDW4_9EUKA</name>
<accession>A0AAW2ZDW4</accession>
<feature type="compositionally biased region" description="Polar residues" evidence="2">
    <location>
        <begin position="194"/>
        <end position="206"/>
    </location>
</feature>
<evidence type="ECO:0000313" key="4">
    <source>
        <dbReference type="Proteomes" id="UP001431209"/>
    </source>
</evidence>
<keyword evidence="4" id="KW-1185">Reference proteome</keyword>
<dbReference type="SUPFAM" id="SSF49879">
    <property type="entry name" value="SMAD/FHA domain"/>
    <property type="match status" value="1"/>
</dbReference>
<feature type="region of interest" description="Disordered" evidence="2">
    <location>
        <begin position="305"/>
        <end position="421"/>
    </location>
</feature>
<feature type="coiled-coil region" evidence="1">
    <location>
        <begin position="637"/>
        <end position="664"/>
    </location>
</feature>
<gene>
    <name evidence="3" type="ORF">AKO1_008886</name>
</gene>
<protein>
    <submittedName>
        <fullName evidence="3">Keratin type II cytoskeletal</fullName>
    </submittedName>
</protein>
<proteinExistence type="predicted"/>
<dbReference type="GO" id="GO:0005882">
    <property type="term" value="C:intermediate filament"/>
    <property type="evidence" value="ECO:0007669"/>
    <property type="project" value="UniProtKB-KW"/>
</dbReference>
<comment type="caution">
    <text evidence="3">The sequence shown here is derived from an EMBL/GenBank/DDBJ whole genome shotgun (WGS) entry which is preliminary data.</text>
</comment>
<keyword evidence="1" id="KW-0175">Coiled coil</keyword>
<evidence type="ECO:0000313" key="3">
    <source>
        <dbReference type="EMBL" id="KAL0487998.1"/>
    </source>
</evidence>
<dbReference type="CDD" id="cd00060">
    <property type="entry name" value="FHA"/>
    <property type="match status" value="1"/>
</dbReference>